<dbReference type="Gene3D" id="1.10.3210.10">
    <property type="entry name" value="Hypothetical protein af1432"/>
    <property type="match status" value="1"/>
</dbReference>
<sequence>MGLTLLEWAYRTSRAKLAEPLSRRWAHVQGVAARAREVAEAVGEDAELLEAAAVLHDVGYAPDLAVSGFHPLDGARYLEQVGAPERLVHLVAHHSYAALEADLRGLAGELAGYDDECTVTRDALWCCDLTTTPDGEPTEARARIAEIEKRYGPGHLVTTFIAEASGELLAAVERTRERVG</sequence>
<dbReference type="InterPro" id="IPR006675">
    <property type="entry name" value="HDIG_dom"/>
</dbReference>
<dbReference type="Proteomes" id="UP001501218">
    <property type="component" value="Unassembled WGS sequence"/>
</dbReference>
<dbReference type="Pfam" id="PF01966">
    <property type="entry name" value="HD"/>
    <property type="match status" value="1"/>
</dbReference>
<dbReference type="InterPro" id="IPR006674">
    <property type="entry name" value="HD_domain"/>
</dbReference>
<evidence type="ECO:0000313" key="2">
    <source>
        <dbReference type="EMBL" id="GAA2338164.1"/>
    </source>
</evidence>
<dbReference type="NCBIfam" id="TIGR00277">
    <property type="entry name" value="HDIG"/>
    <property type="match status" value="1"/>
</dbReference>
<accession>A0ABN3FV44</accession>
<evidence type="ECO:0000313" key="3">
    <source>
        <dbReference type="Proteomes" id="UP001501218"/>
    </source>
</evidence>
<proteinExistence type="predicted"/>
<gene>
    <name evidence="2" type="ORF">GCM10009854_12960</name>
</gene>
<organism evidence="2 3">
    <name type="scientific">Saccharopolyspora halophila</name>
    <dbReference type="NCBI Taxonomy" id="405551"/>
    <lineage>
        <taxon>Bacteria</taxon>
        <taxon>Bacillati</taxon>
        <taxon>Actinomycetota</taxon>
        <taxon>Actinomycetes</taxon>
        <taxon>Pseudonocardiales</taxon>
        <taxon>Pseudonocardiaceae</taxon>
        <taxon>Saccharopolyspora</taxon>
    </lineage>
</organism>
<name>A0ABN3FV44_9PSEU</name>
<dbReference type="EMBL" id="BAAARA010000003">
    <property type="protein sequence ID" value="GAA2338164.1"/>
    <property type="molecule type" value="Genomic_DNA"/>
</dbReference>
<keyword evidence="3" id="KW-1185">Reference proteome</keyword>
<dbReference type="SUPFAM" id="SSF109604">
    <property type="entry name" value="HD-domain/PDEase-like"/>
    <property type="match status" value="1"/>
</dbReference>
<protein>
    <submittedName>
        <fullName evidence="2">HDIG domain-containing protein</fullName>
    </submittedName>
</protein>
<reference evidence="2 3" key="1">
    <citation type="journal article" date="2019" name="Int. J. Syst. Evol. Microbiol.">
        <title>The Global Catalogue of Microorganisms (GCM) 10K type strain sequencing project: providing services to taxonomists for standard genome sequencing and annotation.</title>
        <authorList>
            <consortium name="The Broad Institute Genomics Platform"/>
            <consortium name="The Broad Institute Genome Sequencing Center for Infectious Disease"/>
            <person name="Wu L."/>
            <person name="Ma J."/>
        </authorList>
    </citation>
    <scope>NUCLEOTIDE SEQUENCE [LARGE SCALE GENOMIC DNA]</scope>
    <source>
        <strain evidence="2 3">JCM 16221</strain>
    </source>
</reference>
<feature type="domain" description="HD" evidence="1">
    <location>
        <begin position="24"/>
        <end position="101"/>
    </location>
</feature>
<evidence type="ECO:0000259" key="1">
    <source>
        <dbReference type="Pfam" id="PF01966"/>
    </source>
</evidence>
<comment type="caution">
    <text evidence="2">The sequence shown here is derived from an EMBL/GenBank/DDBJ whole genome shotgun (WGS) entry which is preliminary data.</text>
</comment>